<evidence type="ECO:0000313" key="2">
    <source>
        <dbReference type="Proteomes" id="UP000805193"/>
    </source>
</evidence>
<protein>
    <submittedName>
        <fullName evidence="1">Uncharacterized protein</fullName>
    </submittedName>
</protein>
<name>A0AC60QVS4_IXOPE</name>
<comment type="caution">
    <text evidence="1">The sequence shown here is derived from an EMBL/GenBank/DDBJ whole genome shotgun (WGS) entry which is preliminary data.</text>
</comment>
<proteinExistence type="predicted"/>
<evidence type="ECO:0000313" key="1">
    <source>
        <dbReference type="EMBL" id="KAG0443345.1"/>
    </source>
</evidence>
<dbReference type="Proteomes" id="UP000805193">
    <property type="component" value="Unassembled WGS sequence"/>
</dbReference>
<keyword evidence="2" id="KW-1185">Reference proteome</keyword>
<gene>
    <name evidence="1" type="ORF">HPB47_015019</name>
</gene>
<dbReference type="EMBL" id="JABSTQ010003555">
    <property type="protein sequence ID" value="KAG0443345.1"/>
    <property type="molecule type" value="Genomic_DNA"/>
</dbReference>
<reference evidence="1 2" key="1">
    <citation type="journal article" date="2020" name="Cell">
        <title>Large-Scale Comparative Analyses of Tick Genomes Elucidate Their Genetic Diversity and Vector Capacities.</title>
        <authorList>
            <consortium name="Tick Genome and Microbiome Consortium (TIGMIC)"/>
            <person name="Jia N."/>
            <person name="Wang J."/>
            <person name="Shi W."/>
            <person name="Du L."/>
            <person name="Sun Y."/>
            <person name="Zhan W."/>
            <person name="Jiang J.F."/>
            <person name="Wang Q."/>
            <person name="Zhang B."/>
            <person name="Ji P."/>
            <person name="Bell-Sakyi L."/>
            <person name="Cui X.M."/>
            <person name="Yuan T.T."/>
            <person name="Jiang B.G."/>
            <person name="Yang W.F."/>
            <person name="Lam T.T."/>
            <person name="Chang Q.C."/>
            <person name="Ding S.J."/>
            <person name="Wang X.J."/>
            <person name="Zhu J.G."/>
            <person name="Ruan X.D."/>
            <person name="Zhao L."/>
            <person name="Wei J.T."/>
            <person name="Ye R.Z."/>
            <person name="Que T.C."/>
            <person name="Du C.H."/>
            <person name="Zhou Y.H."/>
            <person name="Cheng J.X."/>
            <person name="Dai P.F."/>
            <person name="Guo W.B."/>
            <person name="Han X.H."/>
            <person name="Huang E.J."/>
            <person name="Li L.F."/>
            <person name="Wei W."/>
            <person name="Gao Y.C."/>
            <person name="Liu J.Z."/>
            <person name="Shao H.Z."/>
            <person name="Wang X."/>
            <person name="Wang C.C."/>
            <person name="Yang T.C."/>
            <person name="Huo Q.B."/>
            <person name="Li W."/>
            <person name="Chen H.Y."/>
            <person name="Chen S.E."/>
            <person name="Zhou L.G."/>
            <person name="Ni X.B."/>
            <person name="Tian J.H."/>
            <person name="Sheng Y."/>
            <person name="Liu T."/>
            <person name="Pan Y.S."/>
            <person name="Xia L.Y."/>
            <person name="Li J."/>
            <person name="Zhao F."/>
            <person name="Cao W.C."/>
        </authorList>
    </citation>
    <scope>NUCLEOTIDE SEQUENCE [LARGE SCALE GENOMIC DNA]</scope>
    <source>
        <strain evidence="1">Iper-2018</strain>
    </source>
</reference>
<sequence length="414" mass="45288">MAAPASTSPLAPVPPDWPDSGSNDVLRTLFLQCVDAYKAEAGNDVDWALVARASAAMLRRSRREWIWFLLRSRATHGEFHQLVRDMRLDDGSDFFRYFRMTRQRFDHLLSLVGASSAEGGDFLQGAHKPCRTFVVHNPSSSGSCNYVSFVSACRKRILHSRLRFTCPRNSIYRKTSSKFYVLDPSLLSSQKSRHPSCCLWFVRCRGASLKRTLPAACLRVSTLSVPASLLLPRFFNDCRQSRILLSPALRRGALVCSLPGEQWDWLRGLWLPLNHGWYWRRQQGRRVPEDSCRFSSSQYGCWGWTTGMGRGPAIISAYVGASGIGMGHPHINQLPHQLEHIASSKGIDPQSDPSGSGSAARESATGGGAAGSNECAVQLTLVPGGFTAVPAGDREAAAAGGSESPAGDGVHRKG</sequence>
<organism evidence="1 2">
    <name type="scientific">Ixodes persulcatus</name>
    <name type="common">Taiga tick</name>
    <dbReference type="NCBI Taxonomy" id="34615"/>
    <lineage>
        <taxon>Eukaryota</taxon>
        <taxon>Metazoa</taxon>
        <taxon>Ecdysozoa</taxon>
        <taxon>Arthropoda</taxon>
        <taxon>Chelicerata</taxon>
        <taxon>Arachnida</taxon>
        <taxon>Acari</taxon>
        <taxon>Parasitiformes</taxon>
        <taxon>Ixodida</taxon>
        <taxon>Ixodoidea</taxon>
        <taxon>Ixodidae</taxon>
        <taxon>Ixodinae</taxon>
        <taxon>Ixodes</taxon>
    </lineage>
</organism>
<accession>A0AC60QVS4</accession>